<dbReference type="EMBL" id="NWSH01008598">
    <property type="protein sequence ID" value="PCG62484.1"/>
    <property type="molecule type" value="Genomic_DNA"/>
</dbReference>
<organism evidence="2">
    <name type="scientific">Heliothis virescens</name>
    <name type="common">Tobacco budworm moth</name>
    <dbReference type="NCBI Taxonomy" id="7102"/>
    <lineage>
        <taxon>Eukaryota</taxon>
        <taxon>Metazoa</taxon>
        <taxon>Ecdysozoa</taxon>
        <taxon>Arthropoda</taxon>
        <taxon>Hexapoda</taxon>
        <taxon>Insecta</taxon>
        <taxon>Pterygota</taxon>
        <taxon>Neoptera</taxon>
        <taxon>Endopterygota</taxon>
        <taxon>Lepidoptera</taxon>
        <taxon>Glossata</taxon>
        <taxon>Ditrysia</taxon>
        <taxon>Noctuoidea</taxon>
        <taxon>Noctuidae</taxon>
        <taxon>Heliothinae</taxon>
        <taxon>Heliothis</taxon>
    </lineage>
</organism>
<proteinExistence type="predicted"/>
<reference evidence="2" key="1">
    <citation type="submission" date="2017-09" db="EMBL/GenBank/DDBJ databases">
        <title>Contemporary evolution of a Lepidopteran species, Heliothis virescens, in response to modern agricultural practices.</title>
        <authorList>
            <person name="Fritz M.L."/>
            <person name="Deyonke A.M."/>
            <person name="Papanicolaou A."/>
            <person name="Micinski S."/>
            <person name="Westbrook J."/>
            <person name="Gould F."/>
        </authorList>
    </citation>
    <scope>NUCLEOTIDE SEQUENCE [LARGE SCALE GENOMIC DNA]</scope>
    <source>
        <strain evidence="2">HvINT-</strain>
        <tissue evidence="2">Whole body</tissue>
    </source>
</reference>
<evidence type="ECO:0008006" key="3">
    <source>
        <dbReference type="Google" id="ProtNLM"/>
    </source>
</evidence>
<comment type="caution">
    <text evidence="2">The sequence shown here is derived from an EMBL/GenBank/DDBJ whole genome shotgun (WGS) entry which is preliminary data.</text>
</comment>
<protein>
    <recommendedName>
        <fullName evidence="3">Secreted protein</fullName>
    </recommendedName>
</protein>
<evidence type="ECO:0000313" key="2">
    <source>
        <dbReference type="EMBL" id="PCG62484.1"/>
    </source>
</evidence>
<name>A0A2A4ITB3_HELVI</name>
<feature type="chain" id="PRO_5013127987" description="Secreted protein" evidence="1">
    <location>
        <begin position="27"/>
        <end position="84"/>
    </location>
</feature>
<sequence length="84" mass="9491">MILMAYVASLFMAFLLLAIIQIKIHTTETCIGLKQIARCRTDLARRASPLRQDASRCAARRLEVQRNVSEFSQLNVVASRRVSV</sequence>
<gene>
    <name evidence="2" type="ORF">B5V51_14325</name>
</gene>
<feature type="signal peptide" evidence="1">
    <location>
        <begin position="1"/>
        <end position="26"/>
    </location>
</feature>
<keyword evidence="1" id="KW-0732">Signal</keyword>
<evidence type="ECO:0000256" key="1">
    <source>
        <dbReference type="SAM" id="SignalP"/>
    </source>
</evidence>
<accession>A0A2A4ITB3</accession>
<dbReference type="AlphaFoldDB" id="A0A2A4ITB3"/>